<sequence length="143" mass="14926">MVWPPSALKGGGDYSIDFDGILAPGEYIVSFEFDAGNAADLGWTNLFGTIATAWLRWKSPGPCVVTVCALTSHGNTQQVEASILVSARTALVPVSLPPAPDTSSLPLADAAMDAWLRGLPTDPAGITQGWFNNGGIPTRLGDL</sequence>
<organism evidence="1 2">
    <name type="scientific">Asaia spathodeae</name>
    <dbReference type="NCBI Taxonomy" id="657016"/>
    <lineage>
        <taxon>Bacteria</taxon>
        <taxon>Pseudomonadati</taxon>
        <taxon>Pseudomonadota</taxon>
        <taxon>Alphaproteobacteria</taxon>
        <taxon>Acetobacterales</taxon>
        <taxon>Acetobacteraceae</taxon>
        <taxon>Asaia</taxon>
    </lineage>
</organism>
<evidence type="ECO:0000313" key="1">
    <source>
        <dbReference type="EMBL" id="NVN46774.1"/>
    </source>
</evidence>
<accession>A0ABX2P5H3</accession>
<proteinExistence type="predicted"/>
<dbReference type="EMBL" id="JABXXV010000004">
    <property type="protein sequence ID" value="NVN46774.1"/>
    <property type="molecule type" value="Genomic_DNA"/>
</dbReference>
<dbReference type="Proteomes" id="UP001516351">
    <property type="component" value="Unassembled WGS sequence"/>
</dbReference>
<name>A0ABX2P5H3_9PROT</name>
<evidence type="ECO:0000313" key="2">
    <source>
        <dbReference type="Proteomes" id="UP001516351"/>
    </source>
</evidence>
<dbReference type="RefSeq" id="WP_267310157.1">
    <property type="nucleotide sequence ID" value="NZ_JABXXT010000007.1"/>
</dbReference>
<reference evidence="1 2" key="1">
    <citation type="submission" date="2020-06" db="EMBL/GenBank/DDBJ databases">
        <title>Synonyms of Asaia species.</title>
        <authorList>
            <person name="Sombolestani A."/>
        </authorList>
    </citation>
    <scope>NUCLEOTIDE SEQUENCE [LARGE SCALE GENOMIC DNA]</scope>
    <source>
        <strain evidence="1 2">LMG 27047</strain>
    </source>
</reference>
<keyword evidence="2" id="KW-1185">Reference proteome</keyword>
<comment type="caution">
    <text evidence="1">The sequence shown here is derived from an EMBL/GenBank/DDBJ whole genome shotgun (WGS) entry which is preliminary data.</text>
</comment>
<gene>
    <name evidence="1" type="ORF">HW542_08110</name>
</gene>
<protein>
    <submittedName>
        <fullName evidence="1">Uncharacterized protein</fullName>
    </submittedName>
</protein>